<dbReference type="RefSeq" id="XP_010255274.1">
    <property type="nucleotide sequence ID" value="XM_010256972.2"/>
</dbReference>
<protein>
    <submittedName>
        <fullName evidence="5">Uncharacterized protein LOC104596005</fullName>
    </submittedName>
</protein>
<dbReference type="PANTHER" id="PTHR31319:SF103">
    <property type="entry name" value="CCT MOTIF FAMILY PROTEIN"/>
    <property type="match status" value="1"/>
</dbReference>
<evidence type="ECO:0000256" key="3">
    <source>
        <dbReference type="PROSITE-ProRule" id="PRU00357"/>
    </source>
</evidence>
<evidence type="ECO:0000313" key="5">
    <source>
        <dbReference type="RefSeq" id="XP_010255274.1"/>
    </source>
</evidence>
<dbReference type="AlphaFoldDB" id="A0A1U8A2A1"/>
<dbReference type="OMA" id="TEQCHLA"/>
<dbReference type="InterPro" id="IPR045281">
    <property type="entry name" value="CONSTANS-like"/>
</dbReference>
<evidence type="ECO:0000313" key="4">
    <source>
        <dbReference type="Proteomes" id="UP000189703"/>
    </source>
</evidence>
<dbReference type="PANTHER" id="PTHR31319">
    <property type="entry name" value="ZINC FINGER PROTEIN CONSTANS-LIKE 4"/>
    <property type="match status" value="1"/>
</dbReference>
<dbReference type="GeneID" id="104596005"/>
<dbReference type="GO" id="GO:0005634">
    <property type="term" value="C:nucleus"/>
    <property type="evidence" value="ECO:0000318"/>
    <property type="project" value="GO_Central"/>
</dbReference>
<dbReference type="KEGG" id="nnu:104596005"/>
<organism evidence="4 5">
    <name type="scientific">Nelumbo nucifera</name>
    <name type="common">Sacred lotus</name>
    <dbReference type="NCBI Taxonomy" id="4432"/>
    <lineage>
        <taxon>Eukaryota</taxon>
        <taxon>Viridiplantae</taxon>
        <taxon>Streptophyta</taxon>
        <taxon>Embryophyta</taxon>
        <taxon>Tracheophyta</taxon>
        <taxon>Spermatophyta</taxon>
        <taxon>Magnoliopsida</taxon>
        <taxon>Proteales</taxon>
        <taxon>Nelumbonaceae</taxon>
        <taxon>Nelumbo</taxon>
    </lineage>
</organism>
<dbReference type="GO" id="GO:0009909">
    <property type="term" value="P:regulation of flower development"/>
    <property type="evidence" value="ECO:0000318"/>
    <property type="project" value="GO_Central"/>
</dbReference>
<evidence type="ECO:0000256" key="2">
    <source>
        <dbReference type="ARBA" id="ARBA00023242"/>
    </source>
</evidence>
<dbReference type="Pfam" id="PF06203">
    <property type="entry name" value="CCT"/>
    <property type="match status" value="1"/>
</dbReference>
<keyword evidence="2 3" id="KW-0539">Nucleus</keyword>
<dbReference type="OrthoDB" id="153872at2759"/>
<sequence length="336" mass="37463">MSSHLSFHDDLLFPAPFSDMVSPEVDLQFLSEPFFPFTDPTSDILHSSDDPDLQFPAHPSPSANQSVTNILSCSPPSLQLDNLSLSPTMQLQPVPTVEYSAHGNTGSSASDVLGIKSGECYVGFDNLDDSSPFAHSNATVRGTGIIQRSFSSQYLDLKPRFIYQPPFNSLVENPNSEIQFVAVGSPENNKLSIPMRRVCSTGDLQRINGTQVTHGLSSSPLGTENSFMEEASLKVGRYSAEERKQRILRYRSKRTQRNFNKTIKYACRKTLADSRPRVRGRFARNDETGEIPKVTGLNRDEEDDDELWIVGFQEDEETMMSGGFLSPTTQFQYHGF</sequence>
<proteinExistence type="predicted"/>
<keyword evidence="4" id="KW-1185">Reference proteome</keyword>
<comment type="subcellular location">
    <subcellularLocation>
        <location evidence="1 3">Nucleus</location>
    </subcellularLocation>
</comment>
<gene>
    <name evidence="5" type="primary">LOC104596005</name>
</gene>
<accession>A0A1U8A2A1</accession>
<reference evidence="5" key="1">
    <citation type="submission" date="2025-08" db="UniProtKB">
        <authorList>
            <consortium name="RefSeq"/>
        </authorList>
    </citation>
    <scope>IDENTIFICATION</scope>
</reference>
<name>A0A1U8A2A1_NELNU</name>
<dbReference type="InterPro" id="IPR010402">
    <property type="entry name" value="CCT_domain"/>
</dbReference>
<dbReference type="PROSITE" id="PS51017">
    <property type="entry name" value="CCT"/>
    <property type="match status" value="1"/>
</dbReference>
<dbReference type="Proteomes" id="UP000189703">
    <property type="component" value="Unplaced"/>
</dbReference>
<dbReference type="eggNOG" id="ENOG502QUBD">
    <property type="taxonomic scope" value="Eukaryota"/>
</dbReference>
<dbReference type="FunCoup" id="A0A1U8A2A1">
    <property type="interactions" value="93"/>
</dbReference>
<evidence type="ECO:0000256" key="1">
    <source>
        <dbReference type="ARBA" id="ARBA00004123"/>
    </source>
</evidence>